<feature type="domain" description="CAAX prenyl protease 2/Lysostaphin resistance protein A-like" evidence="3">
    <location>
        <begin position="228"/>
        <end position="335"/>
    </location>
</feature>
<dbReference type="AlphaFoldDB" id="D7B6J6"/>
<reference evidence="4 5" key="1">
    <citation type="journal article" date="2010" name="Stand. Genomic Sci.">
        <title>Complete genome sequence of Nocardiopsis dassonvillei type strain (IMRU 509).</title>
        <authorList>
            <person name="Sun H."/>
            <person name="Lapidus A."/>
            <person name="Nolan M."/>
            <person name="Lucas S."/>
            <person name="Del Rio T.G."/>
            <person name="Tice H."/>
            <person name="Cheng J.F."/>
            <person name="Tapia R."/>
            <person name="Han C."/>
            <person name="Goodwin L."/>
            <person name="Pitluck S."/>
            <person name="Pagani I."/>
            <person name="Ivanova N."/>
            <person name="Mavromatis K."/>
            <person name="Mikhailova N."/>
            <person name="Pati A."/>
            <person name="Chen A."/>
            <person name="Palaniappan K."/>
            <person name="Land M."/>
            <person name="Hauser L."/>
            <person name="Chang Y.J."/>
            <person name="Jeffries C.D."/>
            <person name="Djao O.D."/>
            <person name="Rohde M."/>
            <person name="Sikorski J."/>
            <person name="Goker M."/>
            <person name="Woyke T."/>
            <person name="Bristow J."/>
            <person name="Eisen J.A."/>
            <person name="Markowitz V."/>
            <person name="Hugenholtz P."/>
            <person name="Kyrpides N.C."/>
            <person name="Klenk H.P."/>
        </authorList>
    </citation>
    <scope>NUCLEOTIDE SEQUENCE [LARGE SCALE GENOMIC DNA]</scope>
    <source>
        <strain evidence="5">ATCC 23218 / DSM 43111 / CIP 107115 / JCM 7437 / KCTC 9190 / NBRC 14626 / NCTC 10488 / NRRL B-5397 / IMRU 509</strain>
    </source>
</reference>
<evidence type="ECO:0000256" key="1">
    <source>
        <dbReference type="SAM" id="MobiDB-lite"/>
    </source>
</evidence>
<dbReference type="InterPro" id="IPR003675">
    <property type="entry name" value="Rce1/LyrA-like_dom"/>
</dbReference>
<evidence type="ECO:0000313" key="5">
    <source>
        <dbReference type="Proteomes" id="UP000002219"/>
    </source>
</evidence>
<feature type="region of interest" description="Disordered" evidence="1">
    <location>
        <begin position="1"/>
        <end position="46"/>
    </location>
</feature>
<accession>D7B6J6</accession>
<dbReference type="KEGG" id="nda:Ndas_3886"/>
<dbReference type="Pfam" id="PF02517">
    <property type="entry name" value="Rce1-like"/>
    <property type="match status" value="1"/>
</dbReference>
<feature type="transmembrane region" description="Helical" evidence="2">
    <location>
        <begin position="273"/>
        <end position="294"/>
    </location>
</feature>
<feature type="transmembrane region" description="Helical" evidence="2">
    <location>
        <begin position="180"/>
        <end position="203"/>
    </location>
</feature>
<feature type="transmembrane region" description="Helical" evidence="2">
    <location>
        <begin position="93"/>
        <end position="124"/>
    </location>
</feature>
<dbReference type="HOGENOM" id="CLU_052492_1_1_11"/>
<evidence type="ECO:0000259" key="3">
    <source>
        <dbReference type="Pfam" id="PF02517"/>
    </source>
</evidence>
<protein>
    <submittedName>
        <fullName evidence="4">Abortive infection protein</fullName>
    </submittedName>
</protein>
<dbReference type="EMBL" id="CP002040">
    <property type="protein sequence ID" value="ADH69283.1"/>
    <property type="molecule type" value="Genomic_DNA"/>
</dbReference>
<dbReference type="GO" id="GO:0080120">
    <property type="term" value="P:CAAX-box protein maturation"/>
    <property type="evidence" value="ECO:0007669"/>
    <property type="project" value="UniProtKB-ARBA"/>
</dbReference>
<keyword evidence="2" id="KW-0812">Transmembrane</keyword>
<sequence length="402" mass="42835">MGNVPPPPGSSWPAAPEGPEGRTVGAYTQEQTWADPPGGGRLTPPGGYAVAATDPDVWAWPPPRPVRRNHFARAELPADESYHRLGRTSRFRWWFTPLTLAVLAVLLFFLWIAVILSVTIVAIINGSGLAPDSVTLSVIAEMAFGLLSSALFIPIVLFLVRVVQWRRTGSLFSVEGRLRWGWLARCTAVAVVPVALCVVAFLPLAELLQPDLVPREASGGTEVFAAAMTAIVLLVPLQSAAEELTLRGMLMQLVGALGARPDERRGRSAVSRVLRSPGPAILASGTLFAALYLATHPGDPWTTAALAVMGLGMSWLTWRTGGLEAAISLHVVNSLVQFTLCVFEGRMEQIGTGVMVGSGLPLGAGTPLVLVLTLIQVGLYVLAVVWLAGRRGVRRRSAAAVR</sequence>
<dbReference type="GO" id="GO:0004175">
    <property type="term" value="F:endopeptidase activity"/>
    <property type="evidence" value="ECO:0007669"/>
    <property type="project" value="UniProtKB-ARBA"/>
</dbReference>
<name>D7B6J6_NOCDD</name>
<dbReference type="STRING" id="446468.Ndas_3886"/>
<proteinExistence type="predicted"/>
<organism evidence="4 5">
    <name type="scientific">Nocardiopsis dassonvillei (strain ATCC 23218 / DSM 43111 / CIP 107115 / JCM 7437 / KCTC 9190 / NBRC 14626 / NCTC 10488 / NRRL B-5397 / IMRU 509)</name>
    <name type="common">Actinomadura dassonvillei</name>
    <dbReference type="NCBI Taxonomy" id="446468"/>
    <lineage>
        <taxon>Bacteria</taxon>
        <taxon>Bacillati</taxon>
        <taxon>Actinomycetota</taxon>
        <taxon>Actinomycetes</taxon>
        <taxon>Streptosporangiales</taxon>
        <taxon>Nocardiopsidaceae</taxon>
        <taxon>Nocardiopsis</taxon>
    </lineage>
</organism>
<evidence type="ECO:0000256" key="2">
    <source>
        <dbReference type="SAM" id="Phobius"/>
    </source>
</evidence>
<keyword evidence="5" id="KW-1185">Reference proteome</keyword>
<keyword evidence="2" id="KW-1133">Transmembrane helix</keyword>
<evidence type="ECO:0000313" key="4">
    <source>
        <dbReference type="EMBL" id="ADH69283.1"/>
    </source>
</evidence>
<feature type="transmembrane region" description="Helical" evidence="2">
    <location>
        <begin position="365"/>
        <end position="388"/>
    </location>
</feature>
<keyword evidence="2" id="KW-0472">Membrane</keyword>
<feature type="transmembrane region" description="Helical" evidence="2">
    <location>
        <begin position="136"/>
        <end position="160"/>
    </location>
</feature>
<dbReference type="eggNOG" id="COG1266">
    <property type="taxonomic scope" value="Bacteria"/>
</dbReference>
<feature type="compositionally biased region" description="Pro residues" evidence="1">
    <location>
        <begin position="1"/>
        <end position="10"/>
    </location>
</feature>
<dbReference type="Proteomes" id="UP000002219">
    <property type="component" value="Chromosome 1"/>
</dbReference>
<gene>
    <name evidence="4" type="ordered locus">Ndas_3886</name>
</gene>
<feature type="transmembrane region" description="Helical" evidence="2">
    <location>
        <begin position="223"/>
        <end position="241"/>
    </location>
</feature>